<dbReference type="EMBL" id="AJYA01000028">
    <property type="protein sequence ID" value="EIM75698.1"/>
    <property type="molecule type" value="Genomic_DNA"/>
</dbReference>
<dbReference type="AlphaFoldDB" id="I5C1J6"/>
<protein>
    <submittedName>
        <fullName evidence="1">Uncharacterized protein</fullName>
    </submittedName>
</protein>
<keyword evidence="2" id="KW-1185">Reference proteome</keyword>
<dbReference type="Proteomes" id="UP000005551">
    <property type="component" value="Unassembled WGS sequence"/>
</dbReference>
<proteinExistence type="predicted"/>
<gene>
    <name evidence="1" type="ORF">A3SI_12654</name>
</gene>
<organism evidence="1 2">
    <name type="scientific">Nitritalea halalkaliphila LW7</name>
    <dbReference type="NCBI Taxonomy" id="1189621"/>
    <lineage>
        <taxon>Bacteria</taxon>
        <taxon>Pseudomonadati</taxon>
        <taxon>Bacteroidota</taxon>
        <taxon>Cytophagia</taxon>
        <taxon>Cytophagales</taxon>
        <taxon>Cyclobacteriaceae</taxon>
        <taxon>Nitritalea</taxon>
    </lineage>
</organism>
<evidence type="ECO:0000313" key="1">
    <source>
        <dbReference type="EMBL" id="EIM75698.1"/>
    </source>
</evidence>
<name>I5C1J6_9BACT</name>
<sequence>MMQHLKVQYFTYGILNVLDTRITKFEDLIALRANKMIVLLKSIRLFILREIFAKLMFGNQIALH</sequence>
<reference evidence="1 2" key="1">
    <citation type="submission" date="2012-05" db="EMBL/GenBank/DDBJ databases">
        <title>Genome sequence of Nitritalea halalkaliphila LW7.</title>
        <authorList>
            <person name="Jangir P.K."/>
            <person name="Singh A."/>
            <person name="Shivaji S."/>
            <person name="Sharma R."/>
        </authorList>
    </citation>
    <scope>NUCLEOTIDE SEQUENCE [LARGE SCALE GENOMIC DNA]</scope>
    <source>
        <strain evidence="1 2">LW7</strain>
    </source>
</reference>
<accession>I5C1J6</accession>
<evidence type="ECO:0000313" key="2">
    <source>
        <dbReference type="Proteomes" id="UP000005551"/>
    </source>
</evidence>
<comment type="caution">
    <text evidence="1">The sequence shown here is derived from an EMBL/GenBank/DDBJ whole genome shotgun (WGS) entry which is preliminary data.</text>
</comment>